<dbReference type="PRINTS" id="PR00081">
    <property type="entry name" value="GDHRDH"/>
</dbReference>
<dbReference type="InterPro" id="IPR002347">
    <property type="entry name" value="SDR_fam"/>
</dbReference>
<evidence type="ECO:0000313" key="5">
    <source>
        <dbReference type="EMBL" id="KAJ5397840.1"/>
    </source>
</evidence>
<protein>
    <submittedName>
        <fullName evidence="5">15-hydroxyprostaglandin dehydrogenase</fullName>
    </submittedName>
</protein>
<keyword evidence="6" id="KW-1185">Reference proteome</keyword>
<keyword evidence="2" id="KW-0521">NADP</keyword>
<dbReference type="EMBL" id="JAPZBU010000006">
    <property type="protein sequence ID" value="KAJ5397840.1"/>
    <property type="molecule type" value="Genomic_DNA"/>
</dbReference>
<dbReference type="PROSITE" id="PS00061">
    <property type="entry name" value="ADH_SHORT"/>
    <property type="match status" value="1"/>
</dbReference>
<dbReference type="GO" id="GO:0016491">
    <property type="term" value="F:oxidoreductase activity"/>
    <property type="evidence" value="ECO:0007669"/>
    <property type="project" value="UniProtKB-KW"/>
</dbReference>
<evidence type="ECO:0000256" key="4">
    <source>
        <dbReference type="RuleBase" id="RU000363"/>
    </source>
</evidence>
<dbReference type="InterPro" id="IPR036291">
    <property type="entry name" value="NAD(P)-bd_dom_sf"/>
</dbReference>
<dbReference type="AlphaFoldDB" id="A0A9W9W3C8"/>
<dbReference type="PRINTS" id="PR00080">
    <property type="entry name" value="SDRFAMILY"/>
</dbReference>
<gene>
    <name evidence="5" type="ORF">N7509_005953</name>
</gene>
<evidence type="ECO:0000256" key="3">
    <source>
        <dbReference type="ARBA" id="ARBA00023002"/>
    </source>
</evidence>
<keyword evidence="3" id="KW-0560">Oxidoreductase</keyword>
<reference evidence="5" key="1">
    <citation type="submission" date="2022-12" db="EMBL/GenBank/DDBJ databases">
        <authorList>
            <person name="Petersen C."/>
        </authorList>
    </citation>
    <scope>NUCLEOTIDE SEQUENCE</scope>
    <source>
        <strain evidence="5">IBT 29677</strain>
    </source>
</reference>
<reference evidence="5" key="2">
    <citation type="journal article" date="2023" name="IMA Fungus">
        <title>Comparative genomic study of the Penicillium genus elucidates a diverse pangenome and 15 lateral gene transfer events.</title>
        <authorList>
            <person name="Petersen C."/>
            <person name="Sorensen T."/>
            <person name="Nielsen M.R."/>
            <person name="Sondergaard T.E."/>
            <person name="Sorensen J.L."/>
            <person name="Fitzpatrick D.A."/>
            <person name="Frisvad J.C."/>
            <person name="Nielsen K.L."/>
        </authorList>
    </citation>
    <scope>NUCLEOTIDE SEQUENCE</scope>
    <source>
        <strain evidence="5">IBT 29677</strain>
    </source>
</reference>
<evidence type="ECO:0000256" key="2">
    <source>
        <dbReference type="ARBA" id="ARBA00022857"/>
    </source>
</evidence>
<dbReference type="InterPro" id="IPR020904">
    <property type="entry name" value="Sc_DH/Rdtase_CS"/>
</dbReference>
<dbReference type="Pfam" id="PF00106">
    <property type="entry name" value="adh_short"/>
    <property type="match status" value="1"/>
</dbReference>
<organism evidence="5 6">
    <name type="scientific">Penicillium cosmopolitanum</name>
    <dbReference type="NCBI Taxonomy" id="1131564"/>
    <lineage>
        <taxon>Eukaryota</taxon>
        <taxon>Fungi</taxon>
        <taxon>Dikarya</taxon>
        <taxon>Ascomycota</taxon>
        <taxon>Pezizomycotina</taxon>
        <taxon>Eurotiomycetes</taxon>
        <taxon>Eurotiomycetidae</taxon>
        <taxon>Eurotiales</taxon>
        <taxon>Aspergillaceae</taxon>
        <taxon>Penicillium</taxon>
    </lineage>
</organism>
<dbReference type="RefSeq" id="XP_056489892.1">
    <property type="nucleotide sequence ID" value="XM_056630590.1"/>
</dbReference>
<evidence type="ECO:0000256" key="1">
    <source>
        <dbReference type="ARBA" id="ARBA00006484"/>
    </source>
</evidence>
<evidence type="ECO:0000313" key="6">
    <source>
        <dbReference type="Proteomes" id="UP001147747"/>
    </source>
</evidence>
<dbReference type="Gene3D" id="3.40.50.720">
    <property type="entry name" value="NAD(P)-binding Rossmann-like Domain"/>
    <property type="match status" value="1"/>
</dbReference>
<dbReference type="PANTHER" id="PTHR43180:SF86">
    <property type="entry name" value="DEHYDROGENASE, PUTATIVE (AFU_ORTHOLOGUE AFUA_3G00290)-RELATED"/>
    <property type="match status" value="1"/>
</dbReference>
<dbReference type="OrthoDB" id="5371740at2759"/>
<dbReference type="Proteomes" id="UP001147747">
    <property type="component" value="Unassembled WGS sequence"/>
</dbReference>
<name>A0A9W9W3C8_9EURO</name>
<dbReference type="GeneID" id="81369570"/>
<dbReference type="PANTHER" id="PTHR43180">
    <property type="entry name" value="3-OXOACYL-(ACYL-CARRIER-PROTEIN) REDUCTASE (AFU_ORTHOLOGUE AFUA_6G11210)"/>
    <property type="match status" value="1"/>
</dbReference>
<proteinExistence type="inferred from homology"/>
<dbReference type="SUPFAM" id="SSF51735">
    <property type="entry name" value="NAD(P)-binding Rossmann-fold domains"/>
    <property type="match status" value="1"/>
</dbReference>
<comment type="similarity">
    <text evidence="1 4">Belongs to the short-chain dehydrogenases/reductases (SDR) family.</text>
</comment>
<sequence>MTHIHFDPSLLESLNDKVVVLTGGATGIGRSCIQQLCENGAKVIFGDVAEAPSREIECRLSPNAQFFKCDSANYSDQLNLFKTAFQKHGRVDIVIANAGIAIHKDPFDPNADINEAPSMKEVEVNTIGALFTARIGMHYLRRSGGGDLVLVSSIAGFKECGGLVAYTASKHGVVGIMRGLHLTATPENIRVNVICPWMTKTRLVRGIEKGWYEKGLPANEPEDVARSILICATANRGQSGKTHGGARLPFAGKILWVAGGESYEIEDGIQSLEPKWLGDKNSQVLKQGQEYLASAGTSWDESKL</sequence>
<comment type="caution">
    <text evidence="5">The sequence shown here is derived from an EMBL/GenBank/DDBJ whole genome shotgun (WGS) entry which is preliminary data.</text>
</comment>
<accession>A0A9W9W3C8</accession>